<dbReference type="CDD" id="cd00024">
    <property type="entry name" value="CD_CSD"/>
    <property type="match status" value="1"/>
</dbReference>
<gene>
    <name evidence="5" type="ORF">KI387_014018</name>
</gene>
<dbReference type="GO" id="GO:0005634">
    <property type="term" value="C:nucleus"/>
    <property type="evidence" value="ECO:0007669"/>
    <property type="project" value="UniProtKB-SubCell"/>
</dbReference>
<dbReference type="EMBL" id="JAHRHJ020000009">
    <property type="protein sequence ID" value="KAH9302435.1"/>
    <property type="molecule type" value="Genomic_DNA"/>
</dbReference>
<dbReference type="PANTHER" id="PTHR47240:SF2">
    <property type="entry name" value="CHROMO DOMAIN-CONTAINING PROTEIN LHP1"/>
    <property type="match status" value="1"/>
</dbReference>
<reference evidence="5 6" key="1">
    <citation type="journal article" date="2021" name="Nat. Plants">
        <title>The Taxus genome provides insights into paclitaxel biosynthesis.</title>
        <authorList>
            <person name="Xiong X."/>
            <person name="Gou J."/>
            <person name="Liao Q."/>
            <person name="Li Y."/>
            <person name="Zhou Q."/>
            <person name="Bi G."/>
            <person name="Li C."/>
            <person name="Du R."/>
            <person name="Wang X."/>
            <person name="Sun T."/>
            <person name="Guo L."/>
            <person name="Liang H."/>
            <person name="Lu P."/>
            <person name="Wu Y."/>
            <person name="Zhang Z."/>
            <person name="Ro D.K."/>
            <person name="Shang Y."/>
            <person name="Huang S."/>
            <person name="Yan J."/>
        </authorList>
    </citation>
    <scope>NUCLEOTIDE SEQUENCE [LARGE SCALE GENOMIC DNA]</scope>
    <source>
        <strain evidence="5">Ta-2019</strain>
    </source>
</reference>
<dbReference type="PROSITE" id="PS00598">
    <property type="entry name" value="CHROMO_1"/>
    <property type="match status" value="1"/>
</dbReference>
<feature type="compositionally biased region" description="Basic and acidic residues" evidence="3">
    <location>
        <begin position="13"/>
        <end position="26"/>
    </location>
</feature>
<feature type="domain" description="Chromo" evidence="4">
    <location>
        <begin position="74"/>
        <end position="123"/>
    </location>
</feature>
<evidence type="ECO:0000256" key="3">
    <source>
        <dbReference type="SAM" id="MobiDB-lite"/>
    </source>
</evidence>
<name>A0AA38CLA9_TAXCH</name>
<dbReference type="GO" id="GO:0031507">
    <property type="term" value="P:heterochromatin formation"/>
    <property type="evidence" value="ECO:0007669"/>
    <property type="project" value="InterPro"/>
</dbReference>
<organism evidence="5 6">
    <name type="scientific">Taxus chinensis</name>
    <name type="common">Chinese yew</name>
    <name type="synonym">Taxus wallichiana var. chinensis</name>
    <dbReference type="NCBI Taxonomy" id="29808"/>
    <lineage>
        <taxon>Eukaryota</taxon>
        <taxon>Viridiplantae</taxon>
        <taxon>Streptophyta</taxon>
        <taxon>Embryophyta</taxon>
        <taxon>Tracheophyta</taxon>
        <taxon>Spermatophyta</taxon>
        <taxon>Pinopsida</taxon>
        <taxon>Pinidae</taxon>
        <taxon>Conifers II</taxon>
        <taxon>Cupressales</taxon>
        <taxon>Taxaceae</taxon>
        <taxon>Taxus</taxon>
    </lineage>
</organism>
<sequence>MGRKSSLPATPAVEKKKQQSQKKKEKEEEEEVVVRSSLRLKSVTPTASSATPKGKDNGGETTEDIKSLFGEEFYEVEAIHKKRIRKGKVEYFVKWKGWPESTNTWEPYRNVKTCIDIIQEFEK</sequence>
<comment type="subcellular location">
    <subcellularLocation>
        <location evidence="1">Nucleus</location>
    </subcellularLocation>
</comment>
<protein>
    <recommendedName>
        <fullName evidence="4">Chromo domain-containing protein</fullName>
    </recommendedName>
</protein>
<feature type="compositionally biased region" description="Low complexity" evidence="3">
    <location>
        <begin position="34"/>
        <end position="43"/>
    </location>
</feature>
<keyword evidence="6" id="KW-1185">Reference proteome</keyword>
<dbReference type="Pfam" id="PF00385">
    <property type="entry name" value="Chromo"/>
    <property type="match status" value="1"/>
</dbReference>
<dbReference type="InterPro" id="IPR044251">
    <property type="entry name" value="LHP1-like"/>
</dbReference>
<evidence type="ECO:0000256" key="2">
    <source>
        <dbReference type="ARBA" id="ARBA00023242"/>
    </source>
</evidence>
<feature type="non-terminal residue" evidence="5">
    <location>
        <position position="1"/>
    </location>
</feature>
<dbReference type="Gene3D" id="2.40.50.40">
    <property type="match status" value="1"/>
</dbReference>
<evidence type="ECO:0000313" key="5">
    <source>
        <dbReference type="EMBL" id="KAH9302435.1"/>
    </source>
</evidence>
<dbReference type="InterPro" id="IPR023780">
    <property type="entry name" value="Chromo_domain"/>
</dbReference>
<dbReference type="SMART" id="SM00298">
    <property type="entry name" value="CHROMO"/>
    <property type="match status" value="1"/>
</dbReference>
<dbReference type="Proteomes" id="UP000824469">
    <property type="component" value="Unassembled WGS sequence"/>
</dbReference>
<dbReference type="InterPro" id="IPR023779">
    <property type="entry name" value="Chromodomain_CS"/>
</dbReference>
<feature type="region of interest" description="Disordered" evidence="3">
    <location>
        <begin position="1"/>
        <end position="63"/>
    </location>
</feature>
<dbReference type="InterPro" id="IPR017984">
    <property type="entry name" value="Chromo_dom_subgr"/>
</dbReference>
<dbReference type="PROSITE" id="PS50013">
    <property type="entry name" value="CHROMO_2"/>
    <property type="match status" value="1"/>
</dbReference>
<dbReference type="SUPFAM" id="SSF54160">
    <property type="entry name" value="Chromo domain-like"/>
    <property type="match status" value="1"/>
</dbReference>
<dbReference type="PANTHER" id="PTHR47240">
    <property type="entry name" value="CHROMO DOMAIN-CONTAINING PROTEIN LHP1"/>
    <property type="match status" value="1"/>
</dbReference>
<evidence type="ECO:0000256" key="1">
    <source>
        <dbReference type="ARBA" id="ARBA00004123"/>
    </source>
</evidence>
<comment type="caution">
    <text evidence="5">The sequence shown here is derived from an EMBL/GenBank/DDBJ whole genome shotgun (WGS) entry which is preliminary data.</text>
</comment>
<dbReference type="AlphaFoldDB" id="A0AA38CLA9"/>
<dbReference type="InterPro" id="IPR016197">
    <property type="entry name" value="Chromo-like_dom_sf"/>
</dbReference>
<feature type="compositionally biased region" description="Basic and acidic residues" evidence="3">
    <location>
        <begin position="53"/>
        <end position="63"/>
    </location>
</feature>
<accession>A0AA38CLA9</accession>
<evidence type="ECO:0000259" key="4">
    <source>
        <dbReference type="PROSITE" id="PS50013"/>
    </source>
</evidence>
<keyword evidence="2" id="KW-0539">Nucleus</keyword>
<dbReference type="PRINTS" id="PR00504">
    <property type="entry name" value="CHROMODOMAIN"/>
</dbReference>
<dbReference type="InterPro" id="IPR000953">
    <property type="entry name" value="Chromo/chromo_shadow_dom"/>
</dbReference>
<evidence type="ECO:0000313" key="6">
    <source>
        <dbReference type="Proteomes" id="UP000824469"/>
    </source>
</evidence>
<proteinExistence type="predicted"/>